<dbReference type="RefSeq" id="WP_260997523.1">
    <property type="nucleotide sequence ID" value="NZ_CP054475.1"/>
</dbReference>
<sequence>MPLIANIYLSEADNEKFLQQIGRARNAHLRWRAYAQALLSGHEIEEGQLPLEHTDCQFGRWYYGAGQALTTLPAFRAVESPHRQLHQICLDLFRLLKHSQTPPFWQQLPGLKNKHDAKKTALIQQQATQLTNVSTELLKALDTLEQQLRSAG</sequence>
<protein>
    <submittedName>
        <fullName evidence="2">CZB domain-containing protein</fullName>
    </submittedName>
</protein>
<reference evidence="3" key="1">
    <citation type="submission" date="2020-06" db="EMBL/GenBank/DDBJ databases">
        <title>Thalassolituus marinus alknpb1M-1, a hydrocarbon-degrading bacterium isolated from the deep-sea overlying water using an in-situ strategy from the South China Sea basin.</title>
        <authorList>
            <person name="Dong C."/>
            <person name="Chen Y."/>
            <person name="Shao Z."/>
        </authorList>
    </citation>
    <scope>NUCLEOTIDE SEQUENCE [LARGE SCALE GENOMIC DNA]</scope>
    <source>
        <strain evidence="3">alknpb1M-1</strain>
    </source>
</reference>
<evidence type="ECO:0000313" key="3">
    <source>
        <dbReference type="Proteomes" id="UP001065322"/>
    </source>
</evidence>
<dbReference type="EMBL" id="CP054475">
    <property type="protein sequence ID" value="UXD88798.1"/>
    <property type="molecule type" value="Genomic_DNA"/>
</dbReference>
<dbReference type="Gene3D" id="1.20.120.30">
    <property type="entry name" value="Aspartate receptor, ligand-binding domain"/>
    <property type="match status" value="1"/>
</dbReference>
<feature type="domain" description="Chemoreceptor zinc-binding" evidence="1">
    <location>
        <begin position="28"/>
        <end position="88"/>
    </location>
</feature>
<keyword evidence="3" id="KW-1185">Reference proteome</keyword>
<dbReference type="InterPro" id="IPR025991">
    <property type="entry name" value="Chemoreceptor_zinc-bind_dom"/>
</dbReference>
<dbReference type="Proteomes" id="UP001065322">
    <property type="component" value="Chromosome"/>
</dbReference>
<proteinExistence type="predicted"/>
<dbReference type="Pfam" id="PF13682">
    <property type="entry name" value="CZB"/>
    <property type="match status" value="1"/>
</dbReference>
<evidence type="ECO:0000313" key="2">
    <source>
        <dbReference type="EMBL" id="UXD88798.1"/>
    </source>
</evidence>
<organism evidence="2 3">
    <name type="scientific">Thalassolituus hydrocarboniclasticus</name>
    <dbReference type="NCBI Taxonomy" id="2742796"/>
    <lineage>
        <taxon>Bacteria</taxon>
        <taxon>Pseudomonadati</taxon>
        <taxon>Pseudomonadota</taxon>
        <taxon>Gammaproteobacteria</taxon>
        <taxon>Oceanospirillales</taxon>
        <taxon>Oceanospirillaceae</taxon>
        <taxon>Thalassolituus</taxon>
    </lineage>
</organism>
<accession>A0ABY6AD98</accession>
<evidence type="ECO:0000259" key="1">
    <source>
        <dbReference type="Pfam" id="PF13682"/>
    </source>
</evidence>
<name>A0ABY6AD98_9GAMM</name>
<gene>
    <name evidence="2" type="ORF">HUF19_15735</name>
</gene>